<dbReference type="CDD" id="cd00077">
    <property type="entry name" value="HDc"/>
    <property type="match status" value="1"/>
</dbReference>
<evidence type="ECO:0000259" key="1">
    <source>
        <dbReference type="Pfam" id="PF01966"/>
    </source>
</evidence>
<dbReference type="EMBL" id="FRAC01000012">
    <property type="protein sequence ID" value="SHK50428.1"/>
    <property type="molecule type" value="Genomic_DNA"/>
</dbReference>
<dbReference type="SUPFAM" id="SSF109604">
    <property type="entry name" value="HD-domain/PDEase-like"/>
    <property type="match status" value="1"/>
</dbReference>
<name>A0A1M6T0V6_9FIRM</name>
<dbReference type="InterPro" id="IPR006674">
    <property type="entry name" value="HD_domain"/>
</dbReference>
<sequence>MRQGRNGGWIKGCTASLFTVCMGKENLCLRSGTAGTGKGMVITVKELDFNAEDLILHKVLWLIRIGDYKKLDAYIQHNQTSCFWHSVAVAYYSVRMARFLHLKCNYECLAVGALLHDYVFYDWHEKDKSHRFHGLRHPKTAWHNALKIKNLDKLEDDIIRKHMFPLTPYPPVYKESIIVCLVDKACSLYEITNRNAYQGLTRKYAAYLMIA</sequence>
<reference evidence="2 3" key="1">
    <citation type="submission" date="2016-11" db="EMBL/GenBank/DDBJ databases">
        <authorList>
            <person name="Jaros S."/>
            <person name="Januszkiewicz K."/>
            <person name="Wedrychowicz H."/>
        </authorList>
    </citation>
    <scope>NUCLEOTIDE SEQUENCE [LARGE SCALE GENOMIC DNA]</scope>
    <source>
        <strain evidence="2 3">DSM 15929</strain>
    </source>
</reference>
<gene>
    <name evidence="2" type="ORF">SAMN02745136_02675</name>
</gene>
<evidence type="ECO:0000313" key="2">
    <source>
        <dbReference type="EMBL" id="SHK50428.1"/>
    </source>
</evidence>
<dbReference type="RefSeq" id="WP_073276681.1">
    <property type="nucleotide sequence ID" value="NZ_FRAC01000012.1"/>
</dbReference>
<dbReference type="Pfam" id="PF01966">
    <property type="entry name" value="HD"/>
    <property type="match status" value="1"/>
</dbReference>
<dbReference type="STRING" id="1121322.SAMN02745136_02675"/>
<organism evidence="2 3">
    <name type="scientific">Anaerocolumna jejuensis DSM 15929</name>
    <dbReference type="NCBI Taxonomy" id="1121322"/>
    <lineage>
        <taxon>Bacteria</taxon>
        <taxon>Bacillati</taxon>
        <taxon>Bacillota</taxon>
        <taxon>Clostridia</taxon>
        <taxon>Lachnospirales</taxon>
        <taxon>Lachnospiraceae</taxon>
        <taxon>Anaerocolumna</taxon>
    </lineage>
</organism>
<dbReference type="AlphaFoldDB" id="A0A1M6T0V6"/>
<keyword evidence="3" id="KW-1185">Reference proteome</keyword>
<dbReference type="InterPro" id="IPR003607">
    <property type="entry name" value="HD/PDEase_dom"/>
</dbReference>
<feature type="domain" description="HD" evidence="1">
    <location>
        <begin position="85"/>
        <end position="184"/>
    </location>
</feature>
<dbReference type="Proteomes" id="UP000184386">
    <property type="component" value="Unassembled WGS sequence"/>
</dbReference>
<proteinExistence type="predicted"/>
<accession>A0A1M6T0V6</accession>
<dbReference type="Gene3D" id="1.10.3210.10">
    <property type="entry name" value="Hypothetical protein af1432"/>
    <property type="match status" value="1"/>
</dbReference>
<evidence type="ECO:0000313" key="3">
    <source>
        <dbReference type="Proteomes" id="UP000184386"/>
    </source>
</evidence>
<protein>
    <submittedName>
        <fullName evidence="2">HD domain-containing protein</fullName>
    </submittedName>
</protein>